<dbReference type="Proteomes" id="UP001322277">
    <property type="component" value="Chromosome 10"/>
</dbReference>
<dbReference type="EMBL" id="CP137314">
    <property type="protein sequence ID" value="WQF89944.1"/>
    <property type="molecule type" value="Genomic_DNA"/>
</dbReference>
<dbReference type="Pfam" id="PF00023">
    <property type="entry name" value="Ank"/>
    <property type="match status" value="2"/>
</dbReference>
<feature type="repeat" description="ANK" evidence="3">
    <location>
        <begin position="1134"/>
        <end position="1166"/>
    </location>
</feature>
<feature type="repeat" description="ANK" evidence="3">
    <location>
        <begin position="1200"/>
        <end position="1232"/>
    </location>
</feature>
<feature type="repeat" description="ANK" evidence="3">
    <location>
        <begin position="837"/>
        <end position="869"/>
    </location>
</feature>
<dbReference type="SUPFAM" id="SSF52540">
    <property type="entry name" value="P-loop containing nucleoside triphosphate hydrolases"/>
    <property type="match status" value="1"/>
</dbReference>
<dbReference type="PANTHER" id="PTHR24166:SF48">
    <property type="entry name" value="PROTEIN VAPYRIN"/>
    <property type="match status" value="1"/>
</dbReference>
<dbReference type="Pfam" id="PF14479">
    <property type="entry name" value="HeLo"/>
    <property type="match status" value="1"/>
</dbReference>
<dbReference type="InterPro" id="IPR056884">
    <property type="entry name" value="NPHP3-like_N"/>
</dbReference>
<dbReference type="InterPro" id="IPR038305">
    <property type="entry name" value="HeLo_sf"/>
</dbReference>
<dbReference type="SUPFAM" id="SSF48403">
    <property type="entry name" value="Ankyrin repeat"/>
    <property type="match status" value="2"/>
</dbReference>
<dbReference type="RefSeq" id="XP_062787165.1">
    <property type="nucleotide sequence ID" value="XM_062931114.1"/>
</dbReference>
<evidence type="ECO:0000256" key="3">
    <source>
        <dbReference type="PROSITE-ProRule" id="PRU00023"/>
    </source>
</evidence>
<dbReference type="GO" id="GO:0016787">
    <property type="term" value="F:hydrolase activity"/>
    <property type="evidence" value="ECO:0007669"/>
    <property type="project" value="UniProtKB-KW"/>
</dbReference>
<feature type="repeat" description="ANK" evidence="3">
    <location>
        <begin position="1002"/>
        <end position="1034"/>
    </location>
</feature>
<keyword evidence="1" id="KW-0677">Repeat</keyword>
<keyword evidence="6" id="KW-1185">Reference proteome</keyword>
<feature type="repeat" description="ANK" evidence="3">
    <location>
        <begin position="804"/>
        <end position="836"/>
    </location>
</feature>
<feature type="repeat" description="ANK" evidence="3">
    <location>
        <begin position="936"/>
        <end position="968"/>
    </location>
</feature>
<evidence type="ECO:0000259" key="4">
    <source>
        <dbReference type="PROSITE" id="PS50837"/>
    </source>
</evidence>
<accession>A0AAX4J3E4</accession>
<feature type="repeat" description="ANK" evidence="3">
    <location>
        <begin position="1233"/>
        <end position="1265"/>
    </location>
</feature>
<feature type="repeat" description="ANK" evidence="3">
    <location>
        <begin position="1290"/>
        <end position="1313"/>
    </location>
</feature>
<protein>
    <submittedName>
        <fullName evidence="5">NACHT nucleoside triphosphatase, P-loop containing nucleoside triphosphate hydrolase</fullName>
    </submittedName>
</protein>
<keyword evidence="5" id="KW-0378">Hydrolase</keyword>
<feature type="repeat" description="ANK" evidence="3">
    <location>
        <begin position="1068"/>
        <end position="1100"/>
    </location>
</feature>
<proteinExistence type="predicted"/>
<reference evidence="6" key="1">
    <citation type="journal article" date="2023" name="bioRxiv">
        <title>Complete genome of the Medicago anthracnose fungus, Colletotrichum destructivum, reveals a mini-chromosome-like region within a core chromosome.</title>
        <authorList>
            <person name="Lapalu N."/>
            <person name="Simon A."/>
            <person name="Lu A."/>
            <person name="Plaumann P.-L."/>
            <person name="Amselem J."/>
            <person name="Pigne S."/>
            <person name="Auger A."/>
            <person name="Koch C."/>
            <person name="Dallery J.-F."/>
            <person name="O'Connell R.J."/>
        </authorList>
    </citation>
    <scope>NUCLEOTIDE SEQUENCE [LARGE SCALE GENOMIC DNA]</scope>
    <source>
        <strain evidence="6">CBS 520.97</strain>
    </source>
</reference>
<keyword evidence="2 3" id="KW-0040">ANK repeat</keyword>
<feature type="domain" description="NACHT" evidence="4">
    <location>
        <begin position="308"/>
        <end position="453"/>
    </location>
</feature>
<feature type="repeat" description="ANK" evidence="3">
    <location>
        <begin position="1167"/>
        <end position="1199"/>
    </location>
</feature>
<feature type="repeat" description="ANK" evidence="3">
    <location>
        <begin position="1101"/>
        <end position="1133"/>
    </location>
</feature>
<evidence type="ECO:0000313" key="6">
    <source>
        <dbReference type="Proteomes" id="UP001322277"/>
    </source>
</evidence>
<dbReference type="Pfam" id="PF12796">
    <property type="entry name" value="Ank_2"/>
    <property type="match status" value="5"/>
</dbReference>
<feature type="repeat" description="ANK" evidence="3">
    <location>
        <begin position="969"/>
        <end position="1001"/>
    </location>
</feature>
<dbReference type="InterPro" id="IPR027417">
    <property type="entry name" value="P-loop_NTPase"/>
</dbReference>
<dbReference type="InterPro" id="IPR007111">
    <property type="entry name" value="NACHT_NTPase"/>
</dbReference>
<dbReference type="SMART" id="SM00248">
    <property type="entry name" value="ANK"/>
    <property type="match status" value="19"/>
</dbReference>
<dbReference type="KEGG" id="cdet:87951458"/>
<dbReference type="GeneID" id="87951458"/>
<dbReference type="PROSITE" id="PS50088">
    <property type="entry name" value="ANK_REPEAT"/>
    <property type="match status" value="16"/>
</dbReference>
<gene>
    <name evidence="5" type="ORF">CDEST_14958</name>
</gene>
<dbReference type="InterPro" id="IPR029498">
    <property type="entry name" value="HeLo_dom"/>
</dbReference>
<feature type="repeat" description="ANK" evidence="3">
    <location>
        <begin position="870"/>
        <end position="902"/>
    </location>
</feature>
<dbReference type="InterPro" id="IPR050889">
    <property type="entry name" value="Dendritic_Spine_Reg/Scaffold"/>
</dbReference>
<dbReference type="PROSITE" id="PS50837">
    <property type="entry name" value="NACHT"/>
    <property type="match status" value="1"/>
</dbReference>
<dbReference type="PROSITE" id="PS50297">
    <property type="entry name" value="ANK_REP_REGION"/>
    <property type="match status" value="16"/>
</dbReference>
<evidence type="ECO:0000256" key="1">
    <source>
        <dbReference type="ARBA" id="ARBA00022737"/>
    </source>
</evidence>
<dbReference type="PANTHER" id="PTHR24166">
    <property type="entry name" value="ROLLING PEBBLES, ISOFORM B"/>
    <property type="match status" value="1"/>
</dbReference>
<dbReference type="Gene3D" id="1.20.120.1020">
    <property type="entry name" value="Prion-inhibition and propagation, HeLo domain"/>
    <property type="match status" value="1"/>
</dbReference>
<dbReference type="Pfam" id="PF13637">
    <property type="entry name" value="Ank_4"/>
    <property type="match status" value="1"/>
</dbReference>
<dbReference type="InterPro" id="IPR036770">
    <property type="entry name" value="Ankyrin_rpt-contain_sf"/>
</dbReference>
<feature type="repeat" description="ANK" evidence="3">
    <location>
        <begin position="1324"/>
        <end position="1356"/>
    </location>
</feature>
<evidence type="ECO:0000313" key="5">
    <source>
        <dbReference type="EMBL" id="WQF89944.1"/>
    </source>
</evidence>
<sequence length="1494" mass="163695">MHVSFGDRLRLKPIAQVEDLCLRPSLSLPLSSFSNLKHLAMEPIGLAVGVAGLAGLFSSCLEAVERFDSYKNFDRESRSLTTQLDAAKHLLEQWGHAVGIENGKLSDNHHPALDNGKTLEVVRKLLSSIQDFCGGSDDATLQTTTLMDGDFLKSGLLPSQRMKQSHHGASANSKWKMTSWALTGKSKRTKNVQTVAVLVQHLYSLVPINDSKEIQLGQKSSASAADIRDASPSEHNWLAKIQSLIDKAEEEMRAETKRDLLAWLGSPSSNDLCDDSIKKRLEGTCEWVLERDSVLGWLSPETSPDGASVLWINGPAGFGKTVLCAKLVEILSSSLQTPVAHFFLSSKFEGRDDPYAVIRSWIATVFFRSPAALDVVYKKRLAQHEQVATRATIMKLFREVLQAVPFCTFVLDGLDECTWLGENRNDGNSVARFLEELRQAITDTTVRILVTSRNEPEIRQELSQFPGFSKYAISPEDVRDDNVAYSRSIVNSKLPNKDEPTRLSISQRMADRSNGQFQWIKMQEGFLRKGRNKKQLEKDIDETPAGLDRLYDRTWERIEGLRDAERNRAFSLLRWVAFALRPLTVCEITEAVLINDDCDDLPIDELPDSIDDDYIESEILGLCGSLIEIRGTPSDSSPGSRNIHLTHFSVKQYLLYKIPSRGAVLLANESLRASNETLEGVTLAKLCLRYISIQRVWDESSVEDEYPTGTSFRNYAAQHWHQHTDLSKADDMPLVEAMNALFDGRFKTWESWRKWFDLNGEDLDPEATETAASPLYYASRLGLTGVVKHLIQHCKHDPNESSESGRAALAVACERGSLEVARMLLEAGTKVNVTGYRGRTPLYSASMNGHLEVLKLILDKGGDLTIKNVYGRTPLTAAAGNGHLEVVRFLLAKGADIAVADDDVWTPLNSAAADGHLEVVRLLLERGAGISVPNKNGWTPLIVAASNGYVEVVKLLLDIGADITVADDEGWTPLCSAADSGHIEVVRLLLERGADIEFVDKGGQAPLSVAASKGHIELVRLLLEKGADISAATKSGWTALIVAAIKGHPEIVRLLLDNGANITDTSKDGSTALEFAARNGHYRVVELLLNNGANLAVIDNTGETPLHSASHNGHIEVAKLLLEKGASPTAGDYDGWTPLHSASQNGHIEVAKLLLEKGASPAAKNHDGWMPLHLASANGHIEVAKLLLEKGASPAAKNNNGWTSLHSASANGHVEVVRLLLEKGASPAARDCNGQTSLYAASANGCVEVARLLVENGAVASVGDERSRTNVEVDKLLISKGAEIFVAENKGWTPLHVASQKGFIELVRLFLERFPVHADTRDNFRRTPLFYAATQGRSEVVKLLLSRLASANAMDRYNATPLIAAARDGFAGVAELLLNEDGVWFNHKDKLGRSALCWARQSGDYQTIQLLFKHSQGTTEAQPGNENTPTGDRAALFNPDLGWCDVCTICLPESKSYHWCKECPGGDFVICLDCFQAGFRCLDGSHKLILQSSD</sequence>
<evidence type="ECO:0000256" key="2">
    <source>
        <dbReference type="ARBA" id="ARBA00023043"/>
    </source>
</evidence>
<feature type="repeat" description="ANK" evidence="3">
    <location>
        <begin position="903"/>
        <end position="935"/>
    </location>
</feature>
<feature type="repeat" description="ANK" evidence="3">
    <location>
        <begin position="1035"/>
        <end position="1067"/>
    </location>
</feature>
<organism evidence="5 6">
    <name type="scientific">Colletotrichum destructivum</name>
    <dbReference type="NCBI Taxonomy" id="34406"/>
    <lineage>
        <taxon>Eukaryota</taxon>
        <taxon>Fungi</taxon>
        <taxon>Dikarya</taxon>
        <taxon>Ascomycota</taxon>
        <taxon>Pezizomycotina</taxon>
        <taxon>Sordariomycetes</taxon>
        <taxon>Hypocreomycetidae</taxon>
        <taxon>Glomerellales</taxon>
        <taxon>Glomerellaceae</taxon>
        <taxon>Colletotrichum</taxon>
        <taxon>Colletotrichum destructivum species complex</taxon>
    </lineage>
</organism>
<dbReference type="InterPro" id="IPR002110">
    <property type="entry name" value="Ankyrin_rpt"/>
</dbReference>
<name>A0AAX4J3E4_9PEZI</name>
<dbReference type="Pfam" id="PF24883">
    <property type="entry name" value="NPHP3_N"/>
    <property type="match status" value="1"/>
</dbReference>
<dbReference type="PRINTS" id="PR01415">
    <property type="entry name" value="ANKYRIN"/>
</dbReference>
<dbReference type="Gene3D" id="3.40.50.300">
    <property type="entry name" value="P-loop containing nucleotide triphosphate hydrolases"/>
    <property type="match status" value="1"/>
</dbReference>
<dbReference type="Gene3D" id="1.25.40.20">
    <property type="entry name" value="Ankyrin repeat-containing domain"/>
    <property type="match status" value="5"/>
</dbReference>